<dbReference type="Gene3D" id="1.10.1070.20">
    <property type="match status" value="1"/>
</dbReference>
<protein>
    <submittedName>
        <fullName evidence="1">Uncharacterized protein</fullName>
    </submittedName>
</protein>
<organism evidence="1">
    <name type="scientific">bioreactor metagenome</name>
    <dbReference type="NCBI Taxonomy" id="1076179"/>
    <lineage>
        <taxon>unclassified sequences</taxon>
        <taxon>metagenomes</taxon>
        <taxon>ecological metagenomes</taxon>
    </lineage>
</organism>
<proteinExistence type="predicted"/>
<dbReference type="AlphaFoldDB" id="A0A645J9A1"/>
<name>A0A645J9A1_9ZZZZ</name>
<accession>A0A645J9A1</accession>
<reference evidence="1" key="1">
    <citation type="submission" date="2019-08" db="EMBL/GenBank/DDBJ databases">
        <authorList>
            <person name="Kucharzyk K."/>
            <person name="Murdoch R.W."/>
            <person name="Higgins S."/>
            <person name="Loffler F."/>
        </authorList>
    </citation>
    <scope>NUCLEOTIDE SEQUENCE</scope>
</reference>
<evidence type="ECO:0000313" key="1">
    <source>
        <dbReference type="EMBL" id="MPN59720.1"/>
    </source>
</evidence>
<gene>
    <name evidence="1" type="ORF">SDC9_207442</name>
</gene>
<dbReference type="EMBL" id="VSSQ01134044">
    <property type="protein sequence ID" value="MPN59720.1"/>
    <property type="molecule type" value="Genomic_DNA"/>
</dbReference>
<sequence length="109" mass="12545">MNNFGIVRNSNTLEVLGAAPIFDSGTSLFMSMPTKVEVDDIESKPFAKTHEKQIKLVSDLQKFDIESVLELREGIRINLSQNPFMDEERIDFVIKNFDVRVRLLLELMQ</sequence>
<comment type="caution">
    <text evidence="1">The sequence shown here is derived from an EMBL/GenBank/DDBJ whole genome shotgun (WGS) entry which is preliminary data.</text>
</comment>